<evidence type="ECO:0000256" key="5">
    <source>
        <dbReference type="ARBA" id="ARBA00047913"/>
    </source>
</evidence>
<dbReference type="PANTHER" id="PTHR11659:SF2">
    <property type="entry name" value="GLUTAMYL-TRNA(GLN) AMIDOTRANSFERASE SUBUNIT E"/>
    <property type="match status" value="1"/>
</dbReference>
<sequence length="639" mass="70757">MMEINYEELGLKVGLEIHQQLATKGKLFCSCSTSLASESTPKVEVSRYLRVAKSEIGEVDPAALYEMLKGRKIIYEVPRGHACLVELDEEPPHPINMEAVLITLGIVKALNAKPVDEVYVMRKIVIDGSNTSGFQRTAVVGVGGFIEDENGRVGIQTICLEEDAARKVDEGKGYVKYNLDRLGIPLVEISTAPDIKSPEQALRVAFKLGLLLRLTGKVKRGIGTIRQDLNVSIKGGSKIEIKGVSKLELIPKVIEYEVMRQLKLLEIRDELIKRGLSSEELTYVVKDVTQVFVNTKSNLVRNALSKGLKVYALPLKGFNGILKVEVQPGRRFGTELSDYAKAWGGVGGIIHSDELPAYGISAEEKLNVFKVLNLDESRDAYVLTLADDESAERALQAVFERVKNAFVGVPKETRAANPDGTTKYMRPQPGASRMYPETDIPPLRISEELLKEAEKLKPPTPDELLSRLVKEHNLPKPIAEALVRDPLIHTYLNLVESFGRSVAPHVIASTLMIHLKGLKSQGFDVSLITEEVLEKVFEGVGSGLISKDSIPEILKEYLSSKGSKSVEELVKAYAVLRREDLEKIVDEVIERNRESILAKESKAFNIVMGEVMRVVRGKIDGKIVADVVREKLSAYLKKK</sequence>
<keyword evidence="1 6" id="KW-0436">Ligase</keyword>
<dbReference type="InterPro" id="IPR014746">
    <property type="entry name" value="Gln_synth/guanido_kin_cat_dom"/>
</dbReference>
<dbReference type="Pfam" id="PF02938">
    <property type="entry name" value="GAD"/>
    <property type="match status" value="1"/>
</dbReference>
<organism evidence="9 10">
    <name type="scientific">Zestosphaera tikiterensis</name>
    <dbReference type="NCBI Taxonomy" id="1973259"/>
    <lineage>
        <taxon>Archaea</taxon>
        <taxon>Thermoproteota</taxon>
        <taxon>Thermoprotei</taxon>
        <taxon>Desulfurococcales</taxon>
        <taxon>Desulfurococcaceae</taxon>
        <taxon>Zestosphaera</taxon>
    </lineage>
</organism>
<comment type="function">
    <text evidence="6">Allows the formation of correctly charged Gln-tRNA(Gln) through the transamidation of misacylated Glu-tRNA(Gln) in organisms which lack glutaminyl-tRNA synthetase. The reaction takes place in the presence of glutamine and ATP through an activated gamma-phospho-Glu-tRNA(Gln). The GatDE system is specific for glutamate and does not act on aspartate.</text>
</comment>
<dbReference type="EC" id="6.3.5.-" evidence="6"/>
<dbReference type="Gene3D" id="1.10.10.410">
    <property type="match status" value="1"/>
</dbReference>
<dbReference type="InterPro" id="IPR004115">
    <property type="entry name" value="GAD-like_sf"/>
</dbReference>
<dbReference type="SMART" id="SM00845">
    <property type="entry name" value="GatB_Yqey"/>
    <property type="match status" value="1"/>
</dbReference>
<dbReference type="InterPro" id="IPR017959">
    <property type="entry name" value="Asn/Gln-tRNA_amidoTrfase_suB/E"/>
</dbReference>
<comment type="catalytic activity">
    <reaction evidence="5 6">
        <text>L-glutamyl-tRNA(Gln) + L-glutamine + ATP + H2O = L-glutaminyl-tRNA(Gln) + L-glutamate + ADP + phosphate + H(+)</text>
        <dbReference type="Rhea" id="RHEA:17521"/>
        <dbReference type="Rhea" id="RHEA-COMP:9681"/>
        <dbReference type="Rhea" id="RHEA-COMP:9684"/>
        <dbReference type="ChEBI" id="CHEBI:15377"/>
        <dbReference type="ChEBI" id="CHEBI:15378"/>
        <dbReference type="ChEBI" id="CHEBI:29985"/>
        <dbReference type="ChEBI" id="CHEBI:30616"/>
        <dbReference type="ChEBI" id="CHEBI:43474"/>
        <dbReference type="ChEBI" id="CHEBI:58359"/>
        <dbReference type="ChEBI" id="CHEBI:78520"/>
        <dbReference type="ChEBI" id="CHEBI:78521"/>
        <dbReference type="ChEBI" id="CHEBI:456216"/>
    </reaction>
</comment>
<dbReference type="AlphaFoldDB" id="A0A2R7Y688"/>
<dbReference type="SUPFAM" id="SSF55261">
    <property type="entry name" value="GAD domain-like"/>
    <property type="match status" value="1"/>
</dbReference>
<name>A0A2R7Y688_9CREN</name>
<dbReference type="Gene3D" id="1.10.150.380">
    <property type="entry name" value="GatB domain, N-terminal subdomain"/>
    <property type="match status" value="1"/>
</dbReference>
<dbReference type="GO" id="GO:0004812">
    <property type="term" value="F:aminoacyl-tRNA ligase activity"/>
    <property type="evidence" value="ECO:0007669"/>
    <property type="project" value="InterPro"/>
</dbReference>
<dbReference type="GO" id="GO:0005524">
    <property type="term" value="F:ATP binding"/>
    <property type="evidence" value="ECO:0007669"/>
    <property type="project" value="UniProtKB-KW"/>
</dbReference>
<evidence type="ECO:0000313" key="9">
    <source>
        <dbReference type="EMBL" id="PUA32879.1"/>
    </source>
</evidence>
<feature type="domain" description="Asn/Gln amidotransferase" evidence="8">
    <location>
        <begin position="493"/>
        <end position="632"/>
    </location>
</feature>
<evidence type="ECO:0000256" key="1">
    <source>
        <dbReference type="ARBA" id="ARBA00022598"/>
    </source>
</evidence>
<evidence type="ECO:0000259" key="8">
    <source>
        <dbReference type="SMART" id="SM00845"/>
    </source>
</evidence>
<reference evidence="9 10" key="1">
    <citation type="journal article" date="2018" name="Syst. Appl. Microbiol.">
        <title>A new symbiotic nanoarchaeote (Candidatus Nanoclepta minutus) and its host (Zestosphaera tikiterensis gen. nov., sp. nov.) from a New Zealand hot spring.</title>
        <authorList>
            <person name="St John E."/>
            <person name="Liu Y."/>
            <person name="Podar M."/>
            <person name="Stott M.B."/>
            <person name="Meneghin J."/>
            <person name="Chen Z."/>
            <person name="Lagutin K."/>
            <person name="Mitchell K."/>
            <person name="Reysenbach A.L."/>
        </authorList>
    </citation>
    <scope>NUCLEOTIDE SEQUENCE [LARGE SCALE GENOMIC DNA]</scope>
    <source>
        <strain evidence="9">NZ3</strain>
    </source>
</reference>
<dbReference type="InterPro" id="IPR023168">
    <property type="entry name" value="GatB_Yqey_C_2"/>
</dbReference>
<keyword evidence="3 6" id="KW-0067">ATP-binding</keyword>
<dbReference type="InterPro" id="IPR017958">
    <property type="entry name" value="Gln-tRNA_amidoTrfase_suB_CS"/>
</dbReference>
<dbReference type="NCBIfam" id="TIGR00134">
    <property type="entry name" value="gatE_arch"/>
    <property type="match status" value="1"/>
</dbReference>
<feature type="region of interest" description="Disordered" evidence="7">
    <location>
        <begin position="413"/>
        <end position="437"/>
    </location>
</feature>
<keyword evidence="4 6" id="KW-0648">Protein biosynthesis</keyword>
<dbReference type="InterPro" id="IPR004414">
    <property type="entry name" value="GatE"/>
</dbReference>
<dbReference type="GO" id="GO:0050567">
    <property type="term" value="F:glutaminyl-tRNA synthase (glutamine-hydrolyzing) activity"/>
    <property type="evidence" value="ECO:0007669"/>
    <property type="project" value="UniProtKB-UniRule"/>
</dbReference>
<comment type="caution">
    <text evidence="9">The sequence shown here is derived from an EMBL/GenBank/DDBJ whole genome shotgun (WGS) entry which is preliminary data.</text>
</comment>
<dbReference type="GO" id="GO:0005737">
    <property type="term" value="C:cytoplasm"/>
    <property type="evidence" value="ECO:0007669"/>
    <property type="project" value="InterPro"/>
</dbReference>
<dbReference type="GO" id="GO:0016740">
    <property type="term" value="F:transferase activity"/>
    <property type="evidence" value="ECO:0007669"/>
    <property type="project" value="UniProtKB-KW"/>
</dbReference>
<dbReference type="GO" id="GO:0070681">
    <property type="term" value="P:glutaminyl-tRNAGln biosynthesis via transamidation"/>
    <property type="evidence" value="ECO:0007669"/>
    <property type="project" value="TreeGrafter"/>
</dbReference>
<accession>A0A2R7Y688</accession>
<dbReference type="SUPFAM" id="SSF89095">
    <property type="entry name" value="GatB/YqeY motif"/>
    <property type="match status" value="1"/>
</dbReference>
<dbReference type="Pfam" id="PF02637">
    <property type="entry name" value="GatB_Yqey"/>
    <property type="match status" value="1"/>
</dbReference>
<keyword evidence="9" id="KW-0808">Transferase</keyword>
<dbReference type="SUPFAM" id="SSF55931">
    <property type="entry name" value="Glutamine synthetase/guanido kinase"/>
    <property type="match status" value="1"/>
</dbReference>
<evidence type="ECO:0000256" key="3">
    <source>
        <dbReference type="ARBA" id="ARBA00022840"/>
    </source>
</evidence>
<gene>
    <name evidence="6" type="primary">gatE</name>
    <name evidence="9" type="ORF">B7O98_04800</name>
</gene>
<keyword evidence="2 6" id="KW-0547">Nucleotide-binding</keyword>
<dbReference type="InterPro" id="IPR042114">
    <property type="entry name" value="GatB_C_1"/>
</dbReference>
<evidence type="ECO:0000313" key="10">
    <source>
        <dbReference type="Proteomes" id="UP000244093"/>
    </source>
</evidence>
<dbReference type="Gene3D" id="3.30.1360.30">
    <property type="entry name" value="GAD-like domain"/>
    <property type="match status" value="1"/>
</dbReference>
<dbReference type="Proteomes" id="UP000244093">
    <property type="component" value="Unassembled WGS sequence"/>
</dbReference>
<protein>
    <recommendedName>
        <fullName evidence="6">Glutamyl-tRNA(Gln) amidotransferase subunit E</fullName>
        <shortName evidence="6">Glu-ADT subunit E</shortName>
        <ecNumber evidence="6">6.3.5.-</ecNumber>
    </recommendedName>
</protein>
<dbReference type="NCBIfam" id="NF003107">
    <property type="entry name" value="PRK04028.1"/>
    <property type="match status" value="1"/>
</dbReference>
<evidence type="ECO:0000256" key="7">
    <source>
        <dbReference type="SAM" id="MobiDB-lite"/>
    </source>
</evidence>
<dbReference type="HAMAP" id="MF_00588">
    <property type="entry name" value="GatE"/>
    <property type="match status" value="1"/>
</dbReference>
<proteinExistence type="inferred from homology"/>
<evidence type="ECO:0000256" key="2">
    <source>
        <dbReference type="ARBA" id="ARBA00022741"/>
    </source>
</evidence>
<dbReference type="PROSITE" id="PS01234">
    <property type="entry name" value="GATB"/>
    <property type="match status" value="1"/>
</dbReference>
<dbReference type="PANTHER" id="PTHR11659">
    <property type="entry name" value="GLUTAMYL-TRNA GLN AMIDOTRANSFERASE SUBUNIT B MITOCHONDRIAL AND PROKARYOTIC PET112-RELATED"/>
    <property type="match status" value="1"/>
</dbReference>
<dbReference type="InterPro" id="IPR018027">
    <property type="entry name" value="Asn/Gln_amidotransferase"/>
</dbReference>
<dbReference type="EMBL" id="NBVN01000003">
    <property type="protein sequence ID" value="PUA32879.1"/>
    <property type="molecule type" value="Genomic_DNA"/>
</dbReference>
<evidence type="ECO:0000256" key="4">
    <source>
        <dbReference type="ARBA" id="ARBA00022917"/>
    </source>
</evidence>
<dbReference type="InterPro" id="IPR003789">
    <property type="entry name" value="Asn/Gln_tRNA_amidoTrase-B-like"/>
</dbReference>
<dbReference type="GO" id="GO:0006412">
    <property type="term" value="P:translation"/>
    <property type="evidence" value="ECO:0007669"/>
    <property type="project" value="UniProtKB-UniRule"/>
</dbReference>
<evidence type="ECO:0000256" key="6">
    <source>
        <dbReference type="HAMAP-Rule" id="MF_00588"/>
    </source>
</evidence>
<dbReference type="InterPro" id="IPR029351">
    <property type="entry name" value="GAD_dom"/>
</dbReference>
<comment type="subunit">
    <text evidence="6">Heterodimer of GatD and GatE.</text>
</comment>
<dbReference type="InterPro" id="IPR006075">
    <property type="entry name" value="Asn/Gln-tRNA_Trfase_suB/E_cat"/>
</dbReference>
<comment type="similarity">
    <text evidence="6">Belongs to the GatB/GatE family. GatE subfamily.</text>
</comment>
<dbReference type="Pfam" id="PF02934">
    <property type="entry name" value="GatB_N"/>
    <property type="match status" value="1"/>
</dbReference>